<keyword evidence="2" id="KW-0067">ATP-binding</keyword>
<keyword evidence="4" id="KW-0175">Coiled coil</keyword>
<dbReference type="PANTHER" id="PTHR16305:SF28">
    <property type="entry name" value="GUANYLATE CYCLASE DOMAIN-CONTAINING PROTEIN"/>
    <property type="match status" value="1"/>
</dbReference>
<dbReference type="PROSITE" id="PS50293">
    <property type="entry name" value="TPR_REGION"/>
    <property type="match status" value="1"/>
</dbReference>
<dbReference type="InterPro" id="IPR041664">
    <property type="entry name" value="AAA_16"/>
</dbReference>
<keyword evidence="1" id="KW-0547">Nucleotide-binding</keyword>
<dbReference type="Pfam" id="PF13424">
    <property type="entry name" value="TPR_12"/>
    <property type="match status" value="3"/>
</dbReference>
<dbReference type="GO" id="GO:0005737">
    <property type="term" value="C:cytoplasm"/>
    <property type="evidence" value="ECO:0007669"/>
    <property type="project" value="TreeGrafter"/>
</dbReference>
<dbReference type="Pfam" id="PF13191">
    <property type="entry name" value="AAA_16"/>
    <property type="match status" value="1"/>
</dbReference>
<dbReference type="SMART" id="SM00044">
    <property type="entry name" value="CYCc"/>
    <property type="match status" value="1"/>
</dbReference>
<gene>
    <name evidence="6" type="ORF">ENL41_03645</name>
</gene>
<sequence>MERTSVVPERRFVTVLFGDIKGFTTLSEYLDPEDVEDIINEIFTIFRKIIEENGGYVDKFIGDAVMAVFGAPRMHEDDARRAVISAIEMQKVLKEINNKRNMNLFMRIGINTGDALWSSIAGEKPTVMGDAVNVAQRLESICEPGKILVSERVEQLAGKYFYFKDRGEVKVKGRSEAIKVFEVLGEKNPFSEFLIRGRIKTPFLEREKEIEKLKKHLEESITEGKTRFVLIKGEAGIGKSRLSYEFIEKAKKEFPQVKEFMVHSDPLRSGAFLPVIQILRMRLEVALKEHSYVVKEIEDLLSKTGKYSYTEISTFTKIIDELLYPRERGREFHDEARIFRERLSALKALFEAIFSKDFGSYIIVFDDFHRADMDTRKFIEYLTLNPPEAPILFLIASREDLESMNNISTIELKPLSKLSLYQIVKTIFGVEQEDINEEFVDFIISKTAGNPYYMEELLLYLKDKGLVQFNPLRISREGIFVPETLQGILVEKVDTLPQDMKKVIKYAACIGKVFWKKVLEDVLEKKTGNILTELELEGLIFREPHSAIEGDIEYAFKHELLRESTYSLLTRRERETIHRKVGEVLESRAKNESILFNAAYHYKHGREEEKASKLFEKAGDMAFDKGYFSFALNCYECAGRSPVLILKKAQTLENLSFYQEGEKLLRQHIEFIKEKEDLYFQYKIRLASLLEKQAKFDEALKELEEACASHQADIKSEALYKRAWILFKKARYKESLEWAKSSLNIIEKELEVRGHEKELIRKKGSVYNLIASIYYRQGNYKEALLHYTNAKSLFDEINRKSSVASVLTNISQVYMYTGDFEKAGEVLIKALELAKDTGNRFLVAAILNNLSMVQMQEGRYEEALKNAEESLKIVTNLGNKHAAIHIFINIGRLYLNLGKNEQALKSLEQALDLSRGIEYKWGIATSMANIGFAYIKKKDYEKAEEYLRDSIEISRQLEDKYGVASALKPFAEIMIHKEDYQGALKILNEALEIFESLSNKIEAASVRVGLASVYFIMKEWEKVREILREIGEDEVKEMNIEDVVKYALMQLVVNEKDVLNKLLEKEKIKTTKEVMFAFGVREYLQKKDREILKRLEHQAKKFKAPFYYKIIEALSSV</sequence>
<dbReference type="Gene3D" id="1.25.40.10">
    <property type="entry name" value="Tetratricopeptide repeat domain"/>
    <property type="match status" value="2"/>
</dbReference>
<evidence type="ECO:0000313" key="6">
    <source>
        <dbReference type="EMBL" id="HHF58499.1"/>
    </source>
</evidence>
<evidence type="ECO:0000256" key="3">
    <source>
        <dbReference type="PROSITE-ProRule" id="PRU00339"/>
    </source>
</evidence>
<dbReference type="GO" id="GO:0009190">
    <property type="term" value="P:cyclic nucleotide biosynthetic process"/>
    <property type="evidence" value="ECO:0007669"/>
    <property type="project" value="InterPro"/>
</dbReference>
<feature type="repeat" description="TPR" evidence="3">
    <location>
        <begin position="884"/>
        <end position="917"/>
    </location>
</feature>
<dbReference type="AlphaFoldDB" id="A0A7C5MC83"/>
<dbReference type="PROSITE" id="PS50005">
    <property type="entry name" value="TPR"/>
    <property type="match status" value="3"/>
</dbReference>
<dbReference type="GO" id="GO:0004016">
    <property type="term" value="F:adenylate cyclase activity"/>
    <property type="evidence" value="ECO:0007669"/>
    <property type="project" value="TreeGrafter"/>
</dbReference>
<reference evidence="6" key="1">
    <citation type="journal article" date="2020" name="mSystems">
        <title>Genome- and Community-Level Interaction Insights into Carbon Utilization and Element Cycling Functions of Hydrothermarchaeota in Hydrothermal Sediment.</title>
        <authorList>
            <person name="Zhou Z."/>
            <person name="Liu Y."/>
            <person name="Xu W."/>
            <person name="Pan J."/>
            <person name="Luo Z.H."/>
            <person name="Li M."/>
        </authorList>
    </citation>
    <scope>NUCLEOTIDE SEQUENCE [LARGE SCALE GENOMIC DNA]</scope>
    <source>
        <strain evidence="6">HyVt-94</strain>
    </source>
</reference>
<proteinExistence type="predicted"/>
<dbReference type="Proteomes" id="UP000886014">
    <property type="component" value="Unassembled WGS sequence"/>
</dbReference>
<accession>A0A7C5MC83</accession>
<dbReference type="InterPro" id="IPR019734">
    <property type="entry name" value="TPR_rpt"/>
</dbReference>
<dbReference type="GO" id="GO:0005524">
    <property type="term" value="F:ATP binding"/>
    <property type="evidence" value="ECO:0007669"/>
    <property type="project" value="UniProtKB-KW"/>
</dbReference>
<organism evidence="6">
    <name type="scientific">candidate division WOR-3 bacterium</name>
    <dbReference type="NCBI Taxonomy" id="2052148"/>
    <lineage>
        <taxon>Bacteria</taxon>
        <taxon>Bacteria division WOR-3</taxon>
    </lineage>
</organism>
<dbReference type="EMBL" id="DRTV01000257">
    <property type="protein sequence ID" value="HHF58499.1"/>
    <property type="molecule type" value="Genomic_DNA"/>
</dbReference>
<dbReference type="InterPro" id="IPR001054">
    <property type="entry name" value="A/G_cyclase"/>
</dbReference>
<feature type="domain" description="Guanylate cyclase" evidence="5">
    <location>
        <begin position="14"/>
        <end position="139"/>
    </location>
</feature>
<dbReference type="GO" id="GO:0035556">
    <property type="term" value="P:intracellular signal transduction"/>
    <property type="evidence" value="ECO:0007669"/>
    <property type="project" value="InterPro"/>
</dbReference>
<evidence type="ECO:0000256" key="1">
    <source>
        <dbReference type="ARBA" id="ARBA00022741"/>
    </source>
</evidence>
<evidence type="ECO:0000256" key="2">
    <source>
        <dbReference type="ARBA" id="ARBA00022840"/>
    </source>
</evidence>
<dbReference type="CDD" id="cd07302">
    <property type="entry name" value="CHD"/>
    <property type="match status" value="1"/>
</dbReference>
<feature type="repeat" description="TPR" evidence="3">
    <location>
        <begin position="924"/>
        <end position="957"/>
    </location>
</feature>
<dbReference type="InterPro" id="IPR027417">
    <property type="entry name" value="P-loop_NTPase"/>
</dbReference>
<feature type="repeat" description="TPR" evidence="3">
    <location>
        <begin position="804"/>
        <end position="837"/>
    </location>
</feature>
<dbReference type="SMART" id="SM00028">
    <property type="entry name" value="TPR"/>
    <property type="match status" value="8"/>
</dbReference>
<name>A0A7C5MC83_UNCW3</name>
<dbReference type="PROSITE" id="PS50125">
    <property type="entry name" value="GUANYLATE_CYCLASE_2"/>
    <property type="match status" value="1"/>
</dbReference>
<dbReference type="Pfam" id="PF13432">
    <property type="entry name" value="TPR_16"/>
    <property type="match status" value="1"/>
</dbReference>
<comment type="caution">
    <text evidence="6">The sequence shown here is derived from an EMBL/GenBank/DDBJ whole genome shotgun (WGS) entry which is preliminary data.</text>
</comment>
<protein>
    <submittedName>
        <fullName evidence="6">Tetratricopeptide repeat protein</fullName>
    </submittedName>
</protein>
<dbReference type="PANTHER" id="PTHR16305">
    <property type="entry name" value="TESTICULAR SOLUBLE ADENYLYL CYCLASE"/>
    <property type="match status" value="1"/>
</dbReference>
<dbReference type="SUPFAM" id="SSF48452">
    <property type="entry name" value="TPR-like"/>
    <property type="match status" value="3"/>
</dbReference>
<dbReference type="InterPro" id="IPR011990">
    <property type="entry name" value="TPR-like_helical_dom_sf"/>
</dbReference>
<dbReference type="Gene3D" id="3.40.50.300">
    <property type="entry name" value="P-loop containing nucleotide triphosphate hydrolases"/>
    <property type="match status" value="1"/>
</dbReference>
<dbReference type="Pfam" id="PF00211">
    <property type="entry name" value="Guanylate_cyc"/>
    <property type="match status" value="1"/>
</dbReference>
<dbReference type="InterPro" id="IPR029787">
    <property type="entry name" value="Nucleotide_cyclase"/>
</dbReference>
<evidence type="ECO:0000256" key="4">
    <source>
        <dbReference type="SAM" id="Coils"/>
    </source>
</evidence>
<dbReference type="Gene3D" id="3.30.70.1230">
    <property type="entry name" value="Nucleotide cyclase"/>
    <property type="match status" value="1"/>
</dbReference>
<keyword evidence="3" id="KW-0802">TPR repeat</keyword>
<feature type="coiled-coil region" evidence="4">
    <location>
        <begin position="686"/>
        <end position="713"/>
    </location>
</feature>
<dbReference type="SUPFAM" id="SSF55073">
    <property type="entry name" value="Nucleotide cyclase"/>
    <property type="match status" value="1"/>
</dbReference>
<evidence type="ECO:0000259" key="5">
    <source>
        <dbReference type="PROSITE" id="PS50125"/>
    </source>
</evidence>
<dbReference type="SUPFAM" id="SSF52540">
    <property type="entry name" value="P-loop containing nucleoside triphosphate hydrolases"/>
    <property type="match status" value="1"/>
</dbReference>